<dbReference type="InterPro" id="IPR016189">
    <property type="entry name" value="Transl_init_fac_IF2/IF5_N"/>
</dbReference>
<evidence type="ECO:0000313" key="7">
    <source>
        <dbReference type="Proteomes" id="UP001281761"/>
    </source>
</evidence>
<keyword evidence="3" id="KW-0648">Protein biosynthesis</keyword>
<evidence type="ECO:0000256" key="1">
    <source>
        <dbReference type="ARBA" id="ARBA00010397"/>
    </source>
</evidence>
<name>A0ABQ9YEK4_9EUKA</name>
<keyword evidence="7" id="KW-1185">Reference proteome</keyword>
<evidence type="ECO:0000313" key="6">
    <source>
        <dbReference type="EMBL" id="KAK2962187.1"/>
    </source>
</evidence>
<dbReference type="PANTHER" id="PTHR23001">
    <property type="entry name" value="EUKARYOTIC TRANSLATION INITIATION FACTOR"/>
    <property type="match status" value="1"/>
</dbReference>
<evidence type="ECO:0000259" key="5">
    <source>
        <dbReference type="SMART" id="SM00653"/>
    </source>
</evidence>
<organism evidence="6 7">
    <name type="scientific">Blattamonas nauphoetae</name>
    <dbReference type="NCBI Taxonomy" id="2049346"/>
    <lineage>
        <taxon>Eukaryota</taxon>
        <taxon>Metamonada</taxon>
        <taxon>Preaxostyla</taxon>
        <taxon>Oxymonadida</taxon>
        <taxon>Blattamonas</taxon>
    </lineage>
</organism>
<dbReference type="SUPFAM" id="SSF75689">
    <property type="entry name" value="Zinc-binding domain of translation initiation factor 2 beta"/>
    <property type="match status" value="1"/>
</dbReference>
<dbReference type="SUPFAM" id="SSF100966">
    <property type="entry name" value="Translation initiation factor 2 beta, aIF2beta, N-terminal domain"/>
    <property type="match status" value="1"/>
</dbReference>
<evidence type="ECO:0000256" key="3">
    <source>
        <dbReference type="ARBA" id="ARBA00022917"/>
    </source>
</evidence>
<dbReference type="Gene3D" id="3.30.30.170">
    <property type="match status" value="1"/>
</dbReference>
<evidence type="ECO:0000256" key="2">
    <source>
        <dbReference type="ARBA" id="ARBA00022540"/>
    </source>
</evidence>
<feature type="region of interest" description="Disordered" evidence="4">
    <location>
        <begin position="21"/>
        <end position="82"/>
    </location>
</feature>
<protein>
    <submittedName>
        <fullName evidence="6">Eukaryotic translation initiation factor 2 subunit beta</fullName>
    </submittedName>
</protein>
<proteinExistence type="inferred from homology"/>
<dbReference type="InterPro" id="IPR045196">
    <property type="entry name" value="IF2/IF5"/>
</dbReference>
<accession>A0ABQ9YEK4</accession>
<comment type="similarity">
    <text evidence="1">Belongs to the eIF-2-beta/eIF-5 family.</text>
</comment>
<reference evidence="6 7" key="1">
    <citation type="journal article" date="2022" name="bioRxiv">
        <title>Genomics of Preaxostyla Flagellates Illuminates Evolutionary Transitions and the Path Towards Mitochondrial Loss.</title>
        <authorList>
            <person name="Novak L.V.F."/>
            <person name="Treitli S.C."/>
            <person name="Pyrih J."/>
            <person name="Halakuc P."/>
            <person name="Pipaliya S.V."/>
            <person name="Vacek V."/>
            <person name="Brzon O."/>
            <person name="Soukal P."/>
            <person name="Eme L."/>
            <person name="Dacks J.B."/>
            <person name="Karnkowska A."/>
            <person name="Elias M."/>
            <person name="Hampl V."/>
        </authorList>
    </citation>
    <scope>NUCLEOTIDE SEQUENCE [LARGE SCALE GENOMIC DNA]</scope>
    <source>
        <strain evidence="6">NAU3</strain>
        <tissue evidence="6">Gut</tissue>
    </source>
</reference>
<dbReference type="InterPro" id="IPR002735">
    <property type="entry name" value="Transl_init_fac_IF2/IF5_dom"/>
</dbReference>
<dbReference type="SMART" id="SM00653">
    <property type="entry name" value="eIF2B_5"/>
    <property type="match status" value="1"/>
</dbReference>
<evidence type="ECO:0000256" key="4">
    <source>
        <dbReference type="SAM" id="MobiDB-lite"/>
    </source>
</evidence>
<comment type="caution">
    <text evidence="6">The sequence shown here is derived from an EMBL/GenBank/DDBJ whole genome shotgun (WGS) entry which is preliminary data.</text>
</comment>
<gene>
    <name evidence="6" type="ORF">BLNAU_2847</name>
</gene>
<dbReference type="Pfam" id="PF01873">
    <property type="entry name" value="eIF-5_eIF-2B"/>
    <property type="match status" value="1"/>
</dbReference>
<dbReference type="InterPro" id="IPR016190">
    <property type="entry name" value="Transl_init_fac_IF2/IF5_Zn-bd"/>
</dbReference>
<feature type="domain" description="Translation initiation factor IF2/IF5" evidence="5">
    <location>
        <begin position="133"/>
        <end position="242"/>
    </location>
</feature>
<dbReference type="GO" id="GO:0003743">
    <property type="term" value="F:translation initiation factor activity"/>
    <property type="evidence" value="ECO:0007669"/>
    <property type="project" value="UniProtKB-KW"/>
</dbReference>
<dbReference type="PANTHER" id="PTHR23001:SF3">
    <property type="entry name" value="EUKARYOTIC TRANSLATION INITIATION FACTOR 2 SUBUNIT 2"/>
    <property type="match status" value="1"/>
</dbReference>
<sequence>MPNETETKLSEELIKLFGMKKRPRKRQVSFFETMKTKGFTDPSTTSNDENKSTPAPGQSPDASSQAVVHRGPPTSVYGYRRPKITFNSDGTTYDNNVPELPQDVEMTYEDTLDKCRNILAKNHPELVEHQKTGNRIRMRTPIVQKGTGRNTMVNNFEDVCKSIHRPIDHVEQFLLTELGCKGNLNPQNALILREKYDNVAIEKVLRQYVLQYVQCPACKSANTIFRKSDRITEIICEECQASRHIASIKQQGAITKVRRRQ</sequence>
<feature type="compositionally biased region" description="Polar residues" evidence="4">
    <location>
        <begin position="41"/>
        <end position="66"/>
    </location>
</feature>
<keyword evidence="2 6" id="KW-0396">Initiation factor</keyword>
<dbReference type="EMBL" id="JARBJD010000012">
    <property type="protein sequence ID" value="KAK2962187.1"/>
    <property type="molecule type" value="Genomic_DNA"/>
</dbReference>
<dbReference type="Proteomes" id="UP001281761">
    <property type="component" value="Unassembled WGS sequence"/>
</dbReference>